<accession>A0ABR2WTB4</accession>
<reference evidence="6 7" key="1">
    <citation type="submission" date="2023-04" db="EMBL/GenBank/DDBJ databases">
        <title>Genome of Basidiobolus ranarum AG-B5.</title>
        <authorList>
            <person name="Stajich J.E."/>
            <person name="Carter-House D."/>
            <person name="Gryganskyi A."/>
        </authorList>
    </citation>
    <scope>NUCLEOTIDE SEQUENCE [LARGE SCALE GENOMIC DNA]</scope>
    <source>
        <strain evidence="6 7">AG-B5</strain>
    </source>
</reference>
<dbReference type="PANTHER" id="PTHR12483:SF119">
    <property type="entry name" value="COPPER TRANSPORT PROTEIN-RELATED"/>
    <property type="match status" value="1"/>
</dbReference>
<keyword evidence="4" id="KW-0187">Copper transport</keyword>
<protein>
    <recommendedName>
        <fullName evidence="4">Copper transport protein</fullName>
    </recommendedName>
</protein>
<feature type="chain" id="PRO_5046892900" description="Copper transport protein" evidence="5">
    <location>
        <begin position="21"/>
        <end position="358"/>
    </location>
</feature>
<name>A0ABR2WTB4_9FUNG</name>
<evidence type="ECO:0000256" key="3">
    <source>
        <dbReference type="ARBA" id="ARBA00023136"/>
    </source>
</evidence>
<dbReference type="EMBL" id="JASJQH010000371">
    <property type="protein sequence ID" value="KAK9764766.1"/>
    <property type="molecule type" value="Genomic_DNA"/>
</dbReference>
<organism evidence="6 7">
    <name type="scientific">Basidiobolus ranarum</name>
    <dbReference type="NCBI Taxonomy" id="34480"/>
    <lineage>
        <taxon>Eukaryota</taxon>
        <taxon>Fungi</taxon>
        <taxon>Fungi incertae sedis</taxon>
        <taxon>Zoopagomycota</taxon>
        <taxon>Entomophthoromycotina</taxon>
        <taxon>Basidiobolomycetes</taxon>
        <taxon>Basidiobolales</taxon>
        <taxon>Basidiobolaceae</taxon>
        <taxon>Basidiobolus</taxon>
    </lineage>
</organism>
<comment type="caution">
    <text evidence="6">The sequence shown here is derived from an EMBL/GenBank/DDBJ whole genome shotgun (WGS) entry which is preliminary data.</text>
</comment>
<keyword evidence="4" id="KW-0813">Transport</keyword>
<evidence type="ECO:0000313" key="6">
    <source>
        <dbReference type="EMBL" id="KAK9764766.1"/>
    </source>
</evidence>
<keyword evidence="5" id="KW-0732">Signal</keyword>
<feature type="signal peptide" evidence="5">
    <location>
        <begin position="1"/>
        <end position="20"/>
    </location>
</feature>
<dbReference type="Proteomes" id="UP001479436">
    <property type="component" value="Unassembled WGS sequence"/>
</dbReference>
<keyword evidence="4" id="KW-0186">Copper</keyword>
<evidence type="ECO:0000256" key="1">
    <source>
        <dbReference type="ARBA" id="ARBA00022692"/>
    </source>
</evidence>
<keyword evidence="1 4" id="KW-0812">Transmembrane</keyword>
<comment type="subcellular location">
    <subcellularLocation>
        <location evidence="4">Membrane</location>
        <topology evidence="4">Multi-pass membrane protein</topology>
    </subcellularLocation>
</comment>
<gene>
    <name evidence="6" type="ORF">K7432_007473</name>
</gene>
<evidence type="ECO:0000313" key="7">
    <source>
        <dbReference type="Proteomes" id="UP001479436"/>
    </source>
</evidence>
<dbReference type="Pfam" id="PF04145">
    <property type="entry name" value="Ctr"/>
    <property type="match status" value="2"/>
</dbReference>
<evidence type="ECO:0000256" key="2">
    <source>
        <dbReference type="ARBA" id="ARBA00022989"/>
    </source>
</evidence>
<sequence length="358" mass="38483">MKFSTTLILAISSIFSIVLGQDHSNHGGTSPAPNNSTLPMDSPCYTDPTSATCADFKMEGATLDASILSLCKAMSYMPGCSVNKICTDSPTYSAKPWCSKMSIVANVCQNDMPKMAGCKAWVSLCGNSTSVVKQCKSEPEISNIPTTAEASALINSICTEMNMPGCDKCLAVPKACDNISTYSDLCKSMPEMSQCKKWSTMCQATPDLPFCTSGTTSSGEPAPSMIMYFHTGIHEYILFKNLIPKTSGQLAGAWFAIFFIGVLYEGFGVFRGNLESKWAITNQPCSSLSLGSFTASLPRDFIRLAMRFVDATVGYCLMLITMTFNVALFFSVIAGLAVGSFLFAKFRSVSVEPKAGCH</sequence>
<keyword evidence="2 4" id="KW-1133">Transmembrane helix</keyword>
<dbReference type="PANTHER" id="PTHR12483">
    <property type="entry name" value="SOLUTE CARRIER FAMILY 31 COPPER TRANSPORTERS"/>
    <property type="match status" value="1"/>
</dbReference>
<keyword evidence="4" id="KW-0406">Ion transport</keyword>
<comment type="similarity">
    <text evidence="4">Belongs to the copper transporter (Ctr) (TC 1.A.56) family. SLC31A subfamily.</text>
</comment>
<proteinExistence type="inferred from homology"/>
<evidence type="ECO:0000256" key="5">
    <source>
        <dbReference type="SAM" id="SignalP"/>
    </source>
</evidence>
<dbReference type="InterPro" id="IPR007274">
    <property type="entry name" value="Cop_transporter"/>
</dbReference>
<feature type="transmembrane region" description="Helical" evidence="4">
    <location>
        <begin position="251"/>
        <end position="270"/>
    </location>
</feature>
<evidence type="ECO:0000256" key="4">
    <source>
        <dbReference type="RuleBase" id="RU367022"/>
    </source>
</evidence>
<keyword evidence="7" id="KW-1185">Reference proteome</keyword>
<keyword evidence="3 4" id="KW-0472">Membrane</keyword>